<dbReference type="GO" id="GO:0003887">
    <property type="term" value="F:DNA-directed DNA polymerase activity"/>
    <property type="evidence" value="ECO:0007669"/>
    <property type="project" value="UniProtKB-KW"/>
</dbReference>
<dbReference type="GO" id="GO:0003684">
    <property type="term" value="F:damaged DNA binding"/>
    <property type="evidence" value="ECO:0007669"/>
    <property type="project" value="InterPro"/>
</dbReference>
<feature type="domain" description="UmuC" evidence="6">
    <location>
        <begin position="5"/>
        <end position="243"/>
    </location>
</feature>
<evidence type="ECO:0000256" key="4">
    <source>
        <dbReference type="ARBA" id="ARBA00022763"/>
    </source>
</evidence>
<dbReference type="Proteomes" id="UP000095447">
    <property type="component" value="Unassembled WGS sequence"/>
</dbReference>
<dbReference type="PANTHER" id="PTHR11076">
    <property type="entry name" value="DNA REPAIR POLYMERASE UMUC / TRANSFERASE FAMILY MEMBER"/>
    <property type="match status" value="1"/>
</dbReference>
<evidence type="ECO:0000256" key="3">
    <source>
        <dbReference type="ARBA" id="ARBA00022695"/>
    </source>
</evidence>
<accession>A0A173YUU8</accession>
<dbReference type="InterPro" id="IPR043128">
    <property type="entry name" value="Rev_trsase/Diguanyl_cyclase"/>
</dbReference>
<dbReference type="InterPro" id="IPR017961">
    <property type="entry name" value="DNA_pol_Y-fam_little_finger"/>
</dbReference>
<dbReference type="GO" id="GO:0005829">
    <property type="term" value="C:cytosol"/>
    <property type="evidence" value="ECO:0007669"/>
    <property type="project" value="TreeGrafter"/>
</dbReference>
<keyword evidence="2" id="KW-0515">Mutator protein</keyword>
<dbReference type="RefSeq" id="WP_055052885.1">
    <property type="nucleotide sequence ID" value="NZ_CYZA01000004.1"/>
</dbReference>
<dbReference type="PANTHER" id="PTHR11076:SF35">
    <property type="entry name" value="DNA REPAIR PROTEIN HOMOLOG YOBH"/>
    <property type="match status" value="1"/>
</dbReference>
<dbReference type="Gene3D" id="1.10.150.20">
    <property type="entry name" value="5' to 3' exonuclease, C-terminal subdomain"/>
    <property type="match status" value="1"/>
</dbReference>
<keyword evidence="4" id="KW-0227">DNA damage</keyword>
<dbReference type="Pfam" id="PF11799">
    <property type="entry name" value="IMS_C"/>
    <property type="match status" value="1"/>
</dbReference>
<dbReference type="GO" id="GO:0042276">
    <property type="term" value="P:error-prone translesion synthesis"/>
    <property type="evidence" value="ECO:0007669"/>
    <property type="project" value="TreeGrafter"/>
</dbReference>
<keyword evidence="7" id="KW-0808">Transferase</keyword>
<dbReference type="GO" id="GO:0006281">
    <property type="term" value="P:DNA repair"/>
    <property type="evidence" value="ECO:0007669"/>
    <property type="project" value="InterPro"/>
</dbReference>
<reference evidence="7 8" key="1">
    <citation type="submission" date="2015-09" db="EMBL/GenBank/DDBJ databases">
        <authorList>
            <consortium name="Pathogen Informatics"/>
        </authorList>
    </citation>
    <scope>NUCLEOTIDE SEQUENCE [LARGE SCALE GENOMIC DNA]</scope>
    <source>
        <strain evidence="7 8">2789STDY5608838</strain>
    </source>
</reference>
<dbReference type="EMBL" id="CYZA01000004">
    <property type="protein sequence ID" value="CUN67931.1"/>
    <property type="molecule type" value="Genomic_DNA"/>
</dbReference>
<sequence length="490" mass="54806">MQRTYLAIDLKSYYASAECAARHLDPLTTNLVVADSSRTEKTICLAVSPSLKAYGIPGRARLFEVVQKVKEINANRLREAVRLRIAIYKDGKPSFSSASYDSLSLAADPSLELSYLIAPPRMAYYEKVSRQIYGIYLKYIAPEDIVVYSIDEVFIDATSYLSHYNMTAHDLAMTMIREVLYTTGITATAGIGTNLYLAKLAMDITAKHAAPDKDGVRITELDEESFRYLLWNHKPLTDFWMTGPGTVKRLEKHGIHTMGELAYFSTVNQDILYKEFGVDAELLIDHAWGLEPCGMKEIKAYKPGTNSISEGQVLSCPYPYDKARIIVMEMADSLVLQLTDKGLVTDSLTLDVGYDRENFDSGKYRGPVHIDHYGRTVPKGAHGSTKLDNPTNLGSILISATTELFERIADKTLTVRRITIATNRVVKDEGFFQVDLFTDTTKLEKEKKLQNAMLGLKKKFGKNAVLKGTNYLDGATMRERNQQIGGHKAK</sequence>
<dbReference type="EC" id="2.7.7.7" evidence="7"/>
<comment type="similarity">
    <text evidence="1">Belongs to the DNA polymerase type-Y family.</text>
</comment>
<organism evidence="7 8">
    <name type="scientific">Blautia obeum</name>
    <dbReference type="NCBI Taxonomy" id="40520"/>
    <lineage>
        <taxon>Bacteria</taxon>
        <taxon>Bacillati</taxon>
        <taxon>Bacillota</taxon>
        <taxon>Clostridia</taxon>
        <taxon>Lachnospirales</taxon>
        <taxon>Lachnospiraceae</taxon>
        <taxon>Blautia</taxon>
    </lineage>
</organism>
<dbReference type="AlphaFoldDB" id="A0A173YUU8"/>
<evidence type="ECO:0000259" key="6">
    <source>
        <dbReference type="PROSITE" id="PS50173"/>
    </source>
</evidence>
<protein>
    <submittedName>
        <fullName evidence="7">DNA polymerase IV</fullName>
        <ecNumber evidence="7">2.7.7.7</ecNumber>
    </submittedName>
</protein>
<dbReference type="Pfam" id="PF00817">
    <property type="entry name" value="IMS"/>
    <property type="match status" value="1"/>
</dbReference>
<evidence type="ECO:0000313" key="8">
    <source>
        <dbReference type="Proteomes" id="UP000095447"/>
    </source>
</evidence>
<evidence type="ECO:0000256" key="5">
    <source>
        <dbReference type="ARBA" id="ARBA00022932"/>
    </source>
</evidence>
<name>A0A173YUU8_9FIRM</name>
<dbReference type="GO" id="GO:0009432">
    <property type="term" value="P:SOS response"/>
    <property type="evidence" value="ECO:0007669"/>
    <property type="project" value="TreeGrafter"/>
</dbReference>
<evidence type="ECO:0000256" key="2">
    <source>
        <dbReference type="ARBA" id="ARBA00022457"/>
    </source>
</evidence>
<dbReference type="InterPro" id="IPR001126">
    <property type="entry name" value="UmuC"/>
</dbReference>
<dbReference type="InterPro" id="IPR050116">
    <property type="entry name" value="DNA_polymerase-Y"/>
</dbReference>
<evidence type="ECO:0000313" key="7">
    <source>
        <dbReference type="EMBL" id="CUN67931.1"/>
    </source>
</evidence>
<evidence type="ECO:0000256" key="1">
    <source>
        <dbReference type="ARBA" id="ARBA00010945"/>
    </source>
</evidence>
<dbReference type="PROSITE" id="PS50173">
    <property type="entry name" value="UMUC"/>
    <property type="match status" value="1"/>
</dbReference>
<proteinExistence type="inferred from homology"/>
<dbReference type="Gene3D" id="3.30.70.270">
    <property type="match status" value="1"/>
</dbReference>
<keyword evidence="3 7" id="KW-0548">Nucleotidyltransferase</keyword>
<gene>
    <name evidence="7" type="primary">dinB_2</name>
    <name evidence="7" type="ORF">ERS852395_01014</name>
</gene>
<keyword evidence="5" id="KW-0239">DNA-directed DNA polymerase</keyword>
<dbReference type="SUPFAM" id="SSF56672">
    <property type="entry name" value="DNA/RNA polymerases"/>
    <property type="match status" value="1"/>
</dbReference>
<dbReference type="InterPro" id="IPR043502">
    <property type="entry name" value="DNA/RNA_pol_sf"/>
</dbReference>